<reference evidence="2" key="1">
    <citation type="submission" date="2022-11" db="EMBL/GenBank/DDBJ databases">
        <authorList>
            <person name="Hyden B.L."/>
            <person name="Feng K."/>
            <person name="Yates T."/>
            <person name="Jawdy S."/>
            <person name="Smart L.B."/>
            <person name="Muchero W."/>
        </authorList>
    </citation>
    <scope>NUCLEOTIDE SEQUENCE</scope>
    <source>
        <tissue evidence="2">Shoot tip</tissue>
    </source>
</reference>
<reference evidence="2" key="2">
    <citation type="journal article" date="2023" name="Int. J. Mol. Sci.">
        <title>De Novo Assembly and Annotation of 11 Diverse Shrub Willow (Salix) Genomes Reveals Novel Gene Organization in Sex-Linked Regions.</title>
        <authorList>
            <person name="Hyden B."/>
            <person name="Feng K."/>
            <person name="Yates T.B."/>
            <person name="Jawdy S."/>
            <person name="Cereghino C."/>
            <person name="Smart L.B."/>
            <person name="Muchero W."/>
        </authorList>
    </citation>
    <scope>NUCLEOTIDE SEQUENCE</scope>
    <source>
        <tissue evidence="2">Shoot tip</tissue>
    </source>
</reference>
<evidence type="ECO:0000313" key="2">
    <source>
        <dbReference type="EMBL" id="KAJ6700693.1"/>
    </source>
</evidence>
<keyword evidence="3" id="KW-1185">Reference proteome</keyword>
<protein>
    <submittedName>
        <fullName evidence="2">Uncharacterized protein</fullName>
    </submittedName>
</protein>
<proteinExistence type="predicted"/>
<dbReference type="AlphaFoldDB" id="A0A9Q0Q666"/>
<organism evidence="2 3">
    <name type="scientific">Salix koriyanagi</name>
    <dbReference type="NCBI Taxonomy" id="2511006"/>
    <lineage>
        <taxon>Eukaryota</taxon>
        <taxon>Viridiplantae</taxon>
        <taxon>Streptophyta</taxon>
        <taxon>Embryophyta</taxon>
        <taxon>Tracheophyta</taxon>
        <taxon>Spermatophyta</taxon>
        <taxon>Magnoliopsida</taxon>
        <taxon>eudicotyledons</taxon>
        <taxon>Gunneridae</taxon>
        <taxon>Pentapetalae</taxon>
        <taxon>rosids</taxon>
        <taxon>fabids</taxon>
        <taxon>Malpighiales</taxon>
        <taxon>Salicaceae</taxon>
        <taxon>Saliceae</taxon>
        <taxon>Salix</taxon>
    </lineage>
</organism>
<sequence>MSVSKDRVAAHHLRASTSLAENRFRDAARACVEDSLGWVSSALPANDLKLCLASKTQSLGKHKLSVSESTKPPRSKTRKTSMEQSGHAELSTQPQSALSVRDPSLRFDLPPAVIQDDEDEYYTPWLEK</sequence>
<accession>A0A9Q0Q666</accession>
<name>A0A9Q0Q666_9ROSI</name>
<evidence type="ECO:0000256" key="1">
    <source>
        <dbReference type="SAM" id="MobiDB-lite"/>
    </source>
</evidence>
<feature type="region of interest" description="Disordered" evidence="1">
    <location>
        <begin position="57"/>
        <end position="102"/>
    </location>
</feature>
<dbReference type="Proteomes" id="UP001151752">
    <property type="component" value="Chromosome 1"/>
</dbReference>
<dbReference type="EMBL" id="JAPFFM010000016">
    <property type="protein sequence ID" value="KAJ6700693.1"/>
    <property type="molecule type" value="Genomic_DNA"/>
</dbReference>
<evidence type="ECO:0000313" key="3">
    <source>
        <dbReference type="Proteomes" id="UP001151752"/>
    </source>
</evidence>
<comment type="caution">
    <text evidence="2">The sequence shown here is derived from an EMBL/GenBank/DDBJ whole genome shotgun (WGS) entry which is preliminary data.</text>
</comment>
<gene>
    <name evidence="2" type="ORF">OIU74_012108</name>
</gene>